<proteinExistence type="predicted"/>
<accession>A0A183BGX4</accession>
<dbReference type="AlphaFoldDB" id="A0A183BGX4"/>
<organism evidence="1">
    <name type="scientific">Echinostoma caproni</name>
    <dbReference type="NCBI Taxonomy" id="27848"/>
    <lineage>
        <taxon>Eukaryota</taxon>
        <taxon>Metazoa</taxon>
        <taxon>Spiralia</taxon>
        <taxon>Lophotrochozoa</taxon>
        <taxon>Platyhelminthes</taxon>
        <taxon>Trematoda</taxon>
        <taxon>Digenea</taxon>
        <taxon>Plagiorchiida</taxon>
        <taxon>Echinostomata</taxon>
        <taxon>Echinostomatoidea</taxon>
        <taxon>Echinostomatidae</taxon>
        <taxon>Echinostoma</taxon>
    </lineage>
</organism>
<name>A0A183BGX4_9TREM</name>
<evidence type="ECO:0000313" key="1">
    <source>
        <dbReference type="WBParaSite" id="ECPE_0001850901-mRNA-1"/>
    </source>
</evidence>
<reference evidence="1" key="1">
    <citation type="submission" date="2016-06" db="UniProtKB">
        <authorList>
            <consortium name="WormBaseParasite"/>
        </authorList>
    </citation>
    <scope>IDENTIFICATION</scope>
</reference>
<sequence length="30" mass="3402">LFTSVYRHLVRSWGGGHVGFIPLWSCGRRG</sequence>
<dbReference type="WBParaSite" id="ECPE_0001850901-mRNA-1">
    <property type="protein sequence ID" value="ECPE_0001850901-mRNA-1"/>
    <property type="gene ID" value="ECPE_0001850901"/>
</dbReference>
<protein>
    <submittedName>
        <fullName evidence="1">Cytochrome b</fullName>
    </submittedName>
</protein>